<proteinExistence type="predicted"/>
<evidence type="ECO:0000313" key="1">
    <source>
        <dbReference type="EMBL" id="CAG9762496.1"/>
    </source>
</evidence>
<dbReference type="Proteomes" id="UP001152799">
    <property type="component" value="Chromosome 11"/>
</dbReference>
<accession>A0A9N9ME70</accession>
<name>A0A9N9ME70_9CUCU</name>
<sequence length="57" mass="6798">MREKNGRFCLENIAEKLLDDNRSSNSSFLQKYQSFSIFFLENWLSKNCAIFSGERRK</sequence>
<dbReference type="AlphaFoldDB" id="A0A9N9ME70"/>
<keyword evidence="2" id="KW-1185">Reference proteome</keyword>
<dbReference type="EMBL" id="OU892287">
    <property type="protein sequence ID" value="CAG9762496.1"/>
    <property type="molecule type" value="Genomic_DNA"/>
</dbReference>
<protein>
    <submittedName>
        <fullName evidence="1">Uncharacterized protein</fullName>
    </submittedName>
</protein>
<organism evidence="1 2">
    <name type="scientific">Ceutorhynchus assimilis</name>
    <name type="common">cabbage seed weevil</name>
    <dbReference type="NCBI Taxonomy" id="467358"/>
    <lineage>
        <taxon>Eukaryota</taxon>
        <taxon>Metazoa</taxon>
        <taxon>Ecdysozoa</taxon>
        <taxon>Arthropoda</taxon>
        <taxon>Hexapoda</taxon>
        <taxon>Insecta</taxon>
        <taxon>Pterygota</taxon>
        <taxon>Neoptera</taxon>
        <taxon>Endopterygota</taxon>
        <taxon>Coleoptera</taxon>
        <taxon>Polyphaga</taxon>
        <taxon>Cucujiformia</taxon>
        <taxon>Curculionidae</taxon>
        <taxon>Ceutorhynchinae</taxon>
        <taxon>Ceutorhynchus</taxon>
    </lineage>
</organism>
<evidence type="ECO:0000313" key="2">
    <source>
        <dbReference type="Proteomes" id="UP001152799"/>
    </source>
</evidence>
<gene>
    <name evidence="1" type="ORF">CEUTPL_LOCUS3175</name>
</gene>
<reference evidence="1" key="1">
    <citation type="submission" date="2022-01" db="EMBL/GenBank/DDBJ databases">
        <authorList>
            <person name="King R."/>
        </authorList>
    </citation>
    <scope>NUCLEOTIDE SEQUENCE</scope>
</reference>